<sequence length="137" mass="15287">MRTNRRVPRSEPLLRVRRPALWFDLPVALLLIVCWMTIPVAAAHIATGLALIAAVAIHLLTRRAVFPRGSARRRIAVAVLLAATAATLLTGVLRWIGLPREVVFHAVPGYLLVAAVLWHAARRRRAVVARLRPRRPR</sequence>
<proteinExistence type="predicted"/>
<evidence type="ECO:0000256" key="1">
    <source>
        <dbReference type="SAM" id="Phobius"/>
    </source>
</evidence>
<keyword evidence="1" id="KW-0812">Transmembrane</keyword>
<reference evidence="3" key="1">
    <citation type="journal article" date="2019" name="Int. J. Syst. Evol. Microbiol.">
        <title>The Global Catalogue of Microorganisms (GCM) 10K type strain sequencing project: providing services to taxonomists for standard genome sequencing and annotation.</title>
        <authorList>
            <consortium name="The Broad Institute Genomics Platform"/>
            <consortium name="The Broad Institute Genome Sequencing Center for Infectious Disease"/>
            <person name="Wu L."/>
            <person name="Ma J."/>
        </authorList>
    </citation>
    <scope>NUCLEOTIDE SEQUENCE [LARGE SCALE GENOMIC DNA]</scope>
    <source>
        <strain evidence="3">CCUG 59778</strain>
    </source>
</reference>
<keyword evidence="1" id="KW-1133">Transmembrane helix</keyword>
<feature type="transmembrane region" description="Helical" evidence="1">
    <location>
        <begin position="21"/>
        <end position="38"/>
    </location>
</feature>
<organism evidence="2 3">
    <name type="scientific">Actinokineospora guangxiensis</name>
    <dbReference type="NCBI Taxonomy" id="1490288"/>
    <lineage>
        <taxon>Bacteria</taxon>
        <taxon>Bacillati</taxon>
        <taxon>Actinomycetota</taxon>
        <taxon>Actinomycetes</taxon>
        <taxon>Pseudonocardiales</taxon>
        <taxon>Pseudonocardiaceae</taxon>
        <taxon>Actinokineospora</taxon>
    </lineage>
</organism>
<dbReference type="Proteomes" id="UP001596157">
    <property type="component" value="Unassembled WGS sequence"/>
</dbReference>
<dbReference type="EMBL" id="JBHSKF010000014">
    <property type="protein sequence ID" value="MFC5290088.1"/>
    <property type="molecule type" value="Genomic_DNA"/>
</dbReference>
<evidence type="ECO:0000313" key="2">
    <source>
        <dbReference type="EMBL" id="MFC5290088.1"/>
    </source>
</evidence>
<dbReference type="RefSeq" id="WP_378249961.1">
    <property type="nucleotide sequence ID" value="NZ_JBHSKF010000014.1"/>
</dbReference>
<protein>
    <submittedName>
        <fullName evidence="2">Uncharacterized protein</fullName>
    </submittedName>
</protein>
<name>A0ABW0EUJ1_9PSEU</name>
<keyword evidence="1" id="KW-0472">Membrane</keyword>
<feature type="transmembrane region" description="Helical" evidence="1">
    <location>
        <begin position="102"/>
        <end position="121"/>
    </location>
</feature>
<feature type="transmembrane region" description="Helical" evidence="1">
    <location>
        <begin position="44"/>
        <end position="63"/>
    </location>
</feature>
<accession>A0ABW0EUJ1</accession>
<evidence type="ECO:0000313" key="3">
    <source>
        <dbReference type="Proteomes" id="UP001596157"/>
    </source>
</evidence>
<comment type="caution">
    <text evidence="2">The sequence shown here is derived from an EMBL/GenBank/DDBJ whole genome shotgun (WGS) entry which is preliminary data.</text>
</comment>
<keyword evidence="3" id="KW-1185">Reference proteome</keyword>
<gene>
    <name evidence="2" type="ORF">ACFPM7_23790</name>
</gene>
<feature type="transmembrane region" description="Helical" evidence="1">
    <location>
        <begin position="75"/>
        <end position="96"/>
    </location>
</feature>